<evidence type="ECO:0000313" key="2">
    <source>
        <dbReference type="Proteomes" id="UP000290875"/>
    </source>
</evidence>
<organism evidence="1 2">
    <name type="scientific">Enterobacter cloacae</name>
    <dbReference type="NCBI Taxonomy" id="550"/>
    <lineage>
        <taxon>Bacteria</taxon>
        <taxon>Pseudomonadati</taxon>
        <taxon>Pseudomonadota</taxon>
        <taxon>Gammaproteobacteria</taxon>
        <taxon>Enterobacterales</taxon>
        <taxon>Enterobacteriaceae</taxon>
        <taxon>Enterobacter</taxon>
        <taxon>Enterobacter cloacae complex</taxon>
    </lineage>
</organism>
<gene>
    <name evidence="1" type="ORF">DM877_01685</name>
</gene>
<protein>
    <submittedName>
        <fullName evidence="1">Uncharacterized protein</fullName>
    </submittedName>
</protein>
<reference evidence="1 2" key="1">
    <citation type="submission" date="2018-06" db="EMBL/GenBank/DDBJ databases">
        <title>Carbapenemase-producing Enterobacteriaceae present in wastewater treatment plant effluent and nearby surface waters in the US.</title>
        <authorList>
            <person name="Mathys D.A."/>
            <person name="Mollenkopf D.F."/>
            <person name="Feicht S.M."/>
            <person name="Adams R.J."/>
            <person name="Albers A.L."/>
            <person name="Grooters S.V."/>
            <person name="Stuever D.M."/>
            <person name="Daniels J.B."/>
            <person name="Wittum T.E."/>
        </authorList>
    </citation>
    <scope>NUCLEOTIDE SEQUENCE [LARGE SCALE GENOMIC DNA]</scope>
    <source>
        <strain evidence="1 2">GEO_4_Eff_A</strain>
    </source>
</reference>
<proteinExistence type="predicted"/>
<dbReference type="Proteomes" id="UP000290875">
    <property type="component" value="Unassembled WGS sequence"/>
</dbReference>
<evidence type="ECO:0000313" key="1">
    <source>
        <dbReference type="EMBL" id="RXW31018.1"/>
    </source>
</evidence>
<accession>A0A4V1Q716</accession>
<dbReference type="AlphaFoldDB" id="A0A4V1Q716"/>
<comment type="caution">
    <text evidence="1">The sequence shown here is derived from an EMBL/GenBank/DDBJ whole genome shotgun (WGS) entry which is preliminary data.</text>
</comment>
<dbReference type="EMBL" id="QJSL01000001">
    <property type="protein sequence ID" value="RXW31018.1"/>
    <property type="molecule type" value="Genomic_DNA"/>
</dbReference>
<name>A0A4V1Q716_ENTCL</name>
<sequence length="103" mass="12167">MTEMTKIANTSKKMSKYFTLLPVMWFKRIKCVQFTAISLINYHFSDGRETEKVTCQLWIYGRKTDYQPSTVNRHFAPFRQFLLSLRAVALTDRRVVRQARSPA</sequence>